<feature type="transmembrane region" description="Helical" evidence="5">
    <location>
        <begin position="107"/>
        <end position="127"/>
    </location>
</feature>
<dbReference type="PANTHER" id="PTHR11662:SF399">
    <property type="entry name" value="FI19708P1-RELATED"/>
    <property type="match status" value="1"/>
</dbReference>
<dbReference type="AlphaFoldDB" id="A0A922SBD8"/>
<comment type="subcellular location">
    <subcellularLocation>
        <location evidence="1">Membrane</location>
        <topology evidence="1">Multi-pass membrane protein</topology>
    </subcellularLocation>
</comment>
<organism evidence="6 7">
    <name type="scientific">Spodoptera exigua</name>
    <name type="common">Beet armyworm</name>
    <name type="synonym">Noctua fulgens</name>
    <dbReference type="NCBI Taxonomy" id="7107"/>
    <lineage>
        <taxon>Eukaryota</taxon>
        <taxon>Metazoa</taxon>
        <taxon>Ecdysozoa</taxon>
        <taxon>Arthropoda</taxon>
        <taxon>Hexapoda</taxon>
        <taxon>Insecta</taxon>
        <taxon>Pterygota</taxon>
        <taxon>Neoptera</taxon>
        <taxon>Endopterygota</taxon>
        <taxon>Lepidoptera</taxon>
        <taxon>Glossata</taxon>
        <taxon>Ditrysia</taxon>
        <taxon>Noctuoidea</taxon>
        <taxon>Noctuidae</taxon>
        <taxon>Amphipyrinae</taxon>
        <taxon>Spodoptera</taxon>
    </lineage>
</organism>
<keyword evidence="4 5" id="KW-0472">Membrane</keyword>
<evidence type="ECO:0008006" key="8">
    <source>
        <dbReference type="Google" id="ProtNLM"/>
    </source>
</evidence>
<protein>
    <recommendedName>
        <fullName evidence="8">Major facilitator superfamily (MFS) profile domain-containing protein</fullName>
    </recommendedName>
</protein>
<evidence type="ECO:0000256" key="2">
    <source>
        <dbReference type="ARBA" id="ARBA00022692"/>
    </source>
</evidence>
<comment type="caution">
    <text evidence="6">The sequence shown here is derived from an EMBL/GenBank/DDBJ whole genome shotgun (WGS) entry which is preliminary data.</text>
</comment>
<reference evidence="6" key="1">
    <citation type="journal article" date="2021" name="G3 (Bethesda)">
        <title>Genome and transcriptome analysis of the beet armyworm Spodoptera exigua reveals targets for pest control. .</title>
        <authorList>
            <person name="Simon S."/>
            <person name="Breeschoten T."/>
            <person name="Jansen H.J."/>
            <person name="Dirks R.P."/>
            <person name="Schranz M.E."/>
            <person name="Ros V.I.D."/>
        </authorList>
    </citation>
    <scope>NUCLEOTIDE SEQUENCE</scope>
    <source>
        <strain evidence="6">TB_SE_WUR_2020</strain>
    </source>
</reference>
<dbReference type="Proteomes" id="UP000814243">
    <property type="component" value="Unassembled WGS sequence"/>
</dbReference>
<gene>
    <name evidence="6" type="ORF">HF086_013487</name>
</gene>
<feature type="transmembrane region" description="Helical" evidence="5">
    <location>
        <begin position="34"/>
        <end position="53"/>
    </location>
</feature>
<dbReference type="Gene3D" id="1.20.1250.20">
    <property type="entry name" value="MFS general substrate transporter like domains"/>
    <property type="match status" value="1"/>
</dbReference>
<evidence type="ECO:0000256" key="5">
    <source>
        <dbReference type="SAM" id="Phobius"/>
    </source>
</evidence>
<name>A0A922SBD8_SPOEX</name>
<feature type="transmembrane region" description="Helical" evidence="5">
    <location>
        <begin position="134"/>
        <end position="153"/>
    </location>
</feature>
<dbReference type="GO" id="GO:0016020">
    <property type="term" value="C:membrane"/>
    <property type="evidence" value="ECO:0007669"/>
    <property type="project" value="UniProtKB-SubCell"/>
</dbReference>
<accession>A0A922SBD8</accession>
<evidence type="ECO:0000256" key="4">
    <source>
        <dbReference type="ARBA" id="ARBA00023136"/>
    </source>
</evidence>
<keyword evidence="2 5" id="KW-0812">Transmembrane</keyword>
<feature type="non-terminal residue" evidence="6">
    <location>
        <position position="157"/>
    </location>
</feature>
<dbReference type="InterPro" id="IPR050382">
    <property type="entry name" value="MFS_Na/Anion_cotransporter"/>
</dbReference>
<proteinExistence type="predicted"/>
<evidence type="ECO:0000256" key="1">
    <source>
        <dbReference type="ARBA" id="ARBA00004141"/>
    </source>
</evidence>
<feature type="transmembrane region" description="Helical" evidence="5">
    <location>
        <begin position="74"/>
        <end position="95"/>
    </location>
</feature>
<evidence type="ECO:0000313" key="7">
    <source>
        <dbReference type="Proteomes" id="UP000814243"/>
    </source>
</evidence>
<dbReference type="SUPFAM" id="SSF103473">
    <property type="entry name" value="MFS general substrate transporter"/>
    <property type="match status" value="1"/>
</dbReference>
<dbReference type="InterPro" id="IPR036259">
    <property type="entry name" value="MFS_trans_sf"/>
</dbReference>
<evidence type="ECO:0000313" key="6">
    <source>
        <dbReference type="EMBL" id="KAH9630948.1"/>
    </source>
</evidence>
<dbReference type="PANTHER" id="PTHR11662">
    <property type="entry name" value="SOLUTE CARRIER FAMILY 17"/>
    <property type="match status" value="1"/>
</dbReference>
<keyword evidence="3 5" id="KW-1133">Transmembrane helix</keyword>
<evidence type="ECO:0000256" key="3">
    <source>
        <dbReference type="ARBA" id="ARBA00022989"/>
    </source>
</evidence>
<dbReference type="EMBL" id="JACEFF010000792">
    <property type="protein sequence ID" value="KAH9630948.1"/>
    <property type="molecule type" value="Genomic_DNA"/>
</dbReference>
<sequence>MMIIMRGVQIGIIIALPISGLLSSAPLGWELVYYSLAMLALSMAIISGTLTASSPGDHQAKEIKRPWREILKSLRFWVVASAHASSNAIFVFFIVHTPSYLMTYGMSLENLINLSGAFGIVMGLTVLPNFPREWSCPAILVVTAILALLGFQFCGFL</sequence>